<evidence type="ECO:0000313" key="2">
    <source>
        <dbReference type="Proteomes" id="UP000177117"/>
    </source>
</evidence>
<protein>
    <submittedName>
        <fullName evidence="1">Uncharacterized protein</fullName>
    </submittedName>
</protein>
<dbReference type="EMBL" id="MGJD01000036">
    <property type="protein sequence ID" value="OGM99746.1"/>
    <property type="molecule type" value="Genomic_DNA"/>
</dbReference>
<evidence type="ECO:0000313" key="1">
    <source>
        <dbReference type="EMBL" id="OGM99746.1"/>
    </source>
</evidence>
<reference evidence="1 2" key="1">
    <citation type="journal article" date="2016" name="Nat. Commun.">
        <title>Thousands of microbial genomes shed light on interconnected biogeochemical processes in an aquifer system.</title>
        <authorList>
            <person name="Anantharaman K."/>
            <person name="Brown C.T."/>
            <person name="Hug L.A."/>
            <person name="Sharon I."/>
            <person name="Castelle C.J."/>
            <person name="Probst A.J."/>
            <person name="Thomas B.C."/>
            <person name="Singh A."/>
            <person name="Wilkins M.J."/>
            <person name="Karaoz U."/>
            <person name="Brodie E.L."/>
            <person name="Williams K.H."/>
            <person name="Hubbard S.S."/>
            <person name="Banfield J.F."/>
        </authorList>
    </citation>
    <scope>NUCLEOTIDE SEQUENCE [LARGE SCALE GENOMIC DNA]</scope>
</reference>
<organism evidence="1 2">
    <name type="scientific">Candidatus Yanofskybacteria bacterium RIFCSPHIGHO2_01_FULL_41_53</name>
    <dbReference type="NCBI Taxonomy" id="1802663"/>
    <lineage>
        <taxon>Bacteria</taxon>
        <taxon>Candidatus Yanofskyibacteriota</taxon>
    </lineage>
</organism>
<name>A0A1F8EFW8_9BACT</name>
<comment type="caution">
    <text evidence="1">The sequence shown here is derived from an EMBL/GenBank/DDBJ whole genome shotgun (WGS) entry which is preliminary data.</text>
</comment>
<dbReference type="AlphaFoldDB" id="A0A1F8EFW8"/>
<accession>A0A1F8EFW8</accession>
<gene>
    <name evidence="1" type="ORF">A2650_04745</name>
</gene>
<proteinExistence type="predicted"/>
<sequence>MEMSEPKKTLTLTFTLDEVEMGIRNKWLEEHSKKCALYGPATAGWFGSPYHYVFTPWGCGTGKEIKCNCGESQSLNDPNEEL</sequence>
<dbReference type="Proteomes" id="UP000177117">
    <property type="component" value="Unassembled WGS sequence"/>
</dbReference>